<dbReference type="AlphaFoldDB" id="A0A2X1BUP5"/>
<organism evidence="1 2">
    <name type="scientific">Brevundimonas vesicularis</name>
    <name type="common">Pseudomonas vesicularis</name>
    <dbReference type="NCBI Taxonomy" id="41276"/>
    <lineage>
        <taxon>Bacteria</taxon>
        <taxon>Pseudomonadati</taxon>
        <taxon>Pseudomonadota</taxon>
        <taxon>Alphaproteobacteria</taxon>
        <taxon>Caulobacterales</taxon>
        <taxon>Caulobacteraceae</taxon>
        <taxon>Brevundimonas</taxon>
    </lineage>
</organism>
<proteinExistence type="predicted"/>
<evidence type="ECO:0000313" key="2">
    <source>
        <dbReference type="Proteomes" id="UP000251186"/>
    </source>
</evidence>
<gene>
    <name evidence="1" type="ORF">NCTC11166_01804</name>
</gene>
<protein>
    <submittedName>
        <fullName evidence="1">Uncharacterized protein</fullName>
    </submittedName>
</protein>
<evidence type="ECO:0000313" key="1">
    <source>
        <dbReference type="EMBL" id="SPU54424.1"/>
    </source>
</evidence>
<sequence length="105" mass="12080">MADFSRIELLADSSILEQHEFPLFEYTGLYLQLRSQAQAMDYCCIVVDQQEAQDADDEKLLNLVAASGYVDDDSDITFRISKAEQYFYTYFNFKAHDAHLSDSTD</sequence>
<dbReference type="Proteomes" id="UP000251186">
    <property type="component" value="Unassembled WGS sequence"/>
</dbReference>
<accession>A0A2X1BUP5</accession>
<reference evidence="1 2" key="1">
    <citation type="submission" date="2018-06" db="EMBL/GenBank/DDBJ databases">
        <authorList>
            <consortium name="Pathogen Informatics"/>
            <person name="Doyle S."/>
        </authorList>
    </citation>
    <scope>NUCLEOTIDE SEQUENCE [LARGE SCALE GENOMIC DNA]</scope>
    <source>
        <strain evidence="1 2">NCTC11166</strain>
    </source>
</reference>
<name>A0A2X1BUP5_BREVE</name>
<dbReference type="RefSeq" id="WP_112862635.1">
    <property type="nucleotide sequence ID" value="NZ_UAQP01000013.1"/>
</dbReference>
<dbReference type="EMBL" id="UAQP01000013">
    <property type="protein sequence ID" value="SPU54424.1"/>
    <property type="molecule type" value="Genomic_DNA"/>
</dbReference>